<evidence type="ECO:0000313" key="14">
    <source>
        <dbReference type="Proteomes" id="UP000887565"/>
    </source>
</evidence>
<evidence type="ECO:0000256" key="3">
    <source>
        <dbReference type="ARBA" id="ARBA00007317"/>
    </source>
</evidence>
<dbReference type="PROSITE" id="PS00189">
    <property type="entry name" value="LIPOYL"/>
    <property type="match status" value="1"/>
</dbReference>
<dbReference type="SUPFAM" id="SSF51230">
    <property type="entry name" value="Single hybrid motif"/>
    <property type="match status" value="1"/>
</dbReference>
<feature type="domain" description="Lipoyl-binding" evidence="13">
    <location>
        <begin position="41"/>
        <end position="116"/>
    </location>
</feature>
<evidence type="ECO:0000256" key="11">
    <source>
        <dbReference type="ARBA" id="ARBA00042008"/>
    </source>
</evidence>
<dbReference type="CDD" id="cd06849">
    <property type="entry name" value="lipoyl_domain"/>
    <property type="match status" value="1"/>
</dbReference>
<dbReference type="GO" id="GO:0016407">
    <property type="term" value="F:acetyltransferase activity"/>
    <property type="evidence" value="ECO:0007669"/>
    <property type="project" value="TreeGrafter"/>
</dbReference>
<dbReference type="PANTHER" id="PTHR43178">
    <property type="entry name" value="DIHYDROLIPOAMIDE ACETYLTRANSFERASE COMPONENT OF PYRUVATE DEHYDROGENASE COMPLEX"/>
    <property type="match status" value="1"/>
</dbReference>
<evidence type="ECO:0000256" key="4">
    <source>
        <dbReference type="ARBA" id="ARBA00022679"/>
    </source>
</evidence>
<dbReference type="Gene3D" id="2.40.50.100">
    <property type="match status" value="1"/>
</dbReference>
<keyword evidence="4" id="KW-0808">Transferase</keyword>
<accession>A0A915I599</accession>
<dbReference type="AlphaFoldDB" id="A0A915I599"/>
<dbReference type="GO" id="GO:0031405">
    <property type="term" value="F:lipoic acid binding"/>
    <property type="evidence" value="ECO:0007669"/>
    <property type="project" value="TreeGrafter"/>
</dbReference>
<evidence type="ECO:0000256" key="8">
    <source>
        <dbReference type="ARBA" id="ARBA00023315"/>
    </source>
</evidence>
<reference evidence="15" key="1">
    <citation type="submission" date="2022-11" db="UniProtKB">
        <authorList>
            <consortium name="WormBaseParasite"/>
        </authorList>
    </citation>
    <scope>IDENTIFICATION</scope>
</reference>
<dbReference type="InterPro" id="IPR003016">
    <property type="entry name" value="2-oxoA_DH_lipoyl-BS"/>
</dbReference>
<dbReference type="Proteomes" id="UP000887565">
    <property type="component" value="Unplaced"/>
</dbReference>
<keyword evidence="7" id="KW-0496">Mitochondrion</keyword>
<evidence type="ECO:0000256" key="7">
    <source>
        <dbReference type="ARBA" id="ARBA00023128"/>
    </source>
</evidence>
<evidence type="ECO:0000256" key="6">
    <source>
        <dbReference type="ARBA" id="ARBA00022946"/>
    </source>
</evidence>
<organism evidence="14 15">
    <name type="scientific">Romanomermis culicivorax</name>
    <name type="common">Nematode worm</name>
    <dbReference type="NCBI Taxonomy" id="13658"/>
    <lineage>
        <taxon>Eukaryota</taxon>
        <taxon>Metazoa</taxon>
        <taxon>Ecdysozoa</taxon>
        <taxon>Nematoda</taxon>
        <taxon>Enoplea</taxon>
        <taxon>Dorylaimia</taxon>
        <taxon>Mermithida</taxon>
        <taxon>Mermithoidea</taxon>
        <taxon>Mermithidae</taxon>
        <taxon>Romanomermis</taxon>
    </lineage>
</organism>
<evidence type="ECO:0000256" key="1">
    <source>
        <dbReference type="ARBA" id="ARBA00001938"/>
    </source>
</evidence>
<keyword evidence="8" id="KW-0012">Acyltransferase</keyword>
<comment type="similarity">
    <text evidence="3">Belongs to the 2-oxoacid dehydrogenase family.</text>
</comment>
<dbReference type="Pfam" id="PF00364">
    <property type="entry name" value="Biotin_lipoyl"/>
    <property type="match status" value="1"/>
</dbReference>
<evidence type="ECO:0000256" key="10">
    <source>
        <dbReference type="ARBA" id="ARBA00039275"/>
    </source>
</evidence>
<keyword evidence="6" id="KW-0809">Transit peptide</keyword>
<comment type="subcellular location">
    <subcellularLocation>
        <location evidence="2">Mitochondrion matrix</location>
    </subcellularLocation>
</comment>
<dbReference type="PANTHER" id="PTHR43178:SF5">
    <property type="entry name" value="LIPOAMIDE ACYLTRANSFERASE COMPONENT OF BRANCHED-CHAIN ALPHA-KETO ACID DEHYDROGENASE COMPLEX, MITOCHONDRIAL"/>
    <property type="match status" value="1"/>
</dbReference>
<dbReference type="InterPro" id="IPR050743">
    <property type="entry name" value="2-oxoacid_DH_E2_comp"/>
</dbReference>
<dbReference type="GO" id="GO:0043754">
    <property type="term" value="F:dihydrolipoamide branched chain acyltransferase activity"/>
    <property type="evidence" value="ECO:0007669"/>
    <property type="project" value="UniProtKB-EC"/>
</dbReference>
<sequence>MKMTNLMSRRLTHFIRRLDQVGRDRHEKRFFRLWPASFAKLVQFKLSDIGEGIAEVQIKEWFVKPGDNVKEFDNLCEVQSDKASVTITSRYTGTVKNLHHKIDDIARIGQPLVDIELEDSEERLLKEENEKYDADGRLEHESVAKGKISMDSSDRDEEICEKSLATPAVRRIARENHIAGSSRSLERTHRSRLDHGL</sequence>
<keyword evidence="14" id="KW-1185">Reference proteome</keyword>
<evidence type="ECO:0000256" key="2">
    <source>
        <dbReference type="ARBA" id="ARBA00004305"/>
    </source>
</evidence>
<evidence type="ECO:0000256" key="5">
    <source>
        <dbReference type="ARBA" id="ARBA00022823"/>
    </source>
</evidence>
<evidence type="ECO:0000256" key="9">
    <source>
        <dbReference type="ARBA" id="ARBA00038880"/>
    </source>
</evidence>
<dbReference type="WBParaSite" id="nRc.2.0.1.t09313-RA">
    <property type="protein sequence ID" value="nRc.2.0.1.t09313-RA"/>
    <property type="gene ID" value="nRc.2.0.1.g09313"/>
</dbReference>
<dbReference type="GO" id="GO:0005759">
    <property type="term" value="C:mitochondrial matrix"/>
    <property type="evidence" value="ECO:0007669"/>
    <property type="project" value="UniProtKB-SubCell"/>
</dbReference>
<keyword evidence="5" id="KW-0450">Lipoyl</keyword>
<evidence type="ECO:0000313" key="15">
    <source>
        <dbReference type="WBParaSite" id="nRc.2.0.1.t09313-RA"/>
    </source>
</evidence>
<comment type="cofactor">
    <cofactor evidence="1">
        <name>(R)-lipoate</name>
        <dbReference type="ChEBI" id="CHEBI:83088"/>
    </cofactor>
</comment>
<name>A0A915I599_ROMCU</name>
<dbReference type="PROSITE" id="PS50968">
    <property type="entry name" value="BIOTINYL_LIPOYL"/>
    <property type="match status" value="1"/>
</dbReference>
<dbReference type="InterPro" id="IPR011053">
    <property type="entry name" value="Single_hybrid_motif"/>
</dbReference>
<proteinExistence type="inferred from homology"/>
<feature type="compositionally biased region" description="Basic and acidic residues" evidence="12">
    <location>
        <begin position="184"/>
        <end position="197"/>
    </location>
</feature>
<dbReference type="EC" id="2.3.1.168" evidence="9"/>
<feature type="region of interest" description="Disordered" evidence="12">
    <location>
        <begin position="175"/>
        <end position="197"/>
    </location>
</feature>
<protein>
    <recommendedName>
        <fullName evidence="10">Lipoamide acyltransferase component of branched-chain alpha-keto acid dehydrogenase complex, mitochondrial</fullName>
        <ecNumber evidence="9">2.3.1.168</ecNumber>
    </recommendedName>
    <alternativeName>
        <fullName evidence="11">Branched-chain alpha-keto acid dehydrogenase complex component E2</fullName>
    </alternativeName>
</protein>
<dbReference type="InterPro" id="IPR000089">
    <property type="entry name" value="Biotin_lipoyl"/>
</dbReference>
<evidence type="ECO:0000259" key="13">
    <source>
        <dbReference type="PROSITE" id="PS50968"/>
    </source>
</evidence>
<evidence type="ECO:0000256" key="12">
    <source>
        <dbReference type="SAM" id="MobiDB-lite"/>
    </source>
</evidence>
<dbReference type="FunFam" id="2.40.50.100:FF:000013">
    <property type="entry name" value="Dihydrolipoamide acetyltransferase component of pyruvate dehydrogenase complex"/>
    <property type="match status" value="1"/>
</dbReference>